<dbReference type="GO" id="GO:0003700">
    <property type="term" value="F:DNA-binding transcription factor activity"/>
    <property type="evidence" value="ECO:0007669"/>
    <property type="project" value="TreeGrafter"/>
</dbReference>
<dbReference type="PRINTS" id="PR00455">
    <property type="entry name" value="HTHTETR"/>
</dbReference>
<proteinExistence type="predicted"/>
<dbReference type="PROSITE" id="PS50977">
    <property type="entry name" value="HTH_TETR_2"/>
    <property type="match status" value="1"/>
</dbReference>
<evidence type="ECO:0000313" key="4">
    <source>
        <dbReference type="EMBL" id="HIZ37327.1"/>
    </source>
</evidence>
<dbReference type="GO" id="GO:0000976">
    <property type="term" value="F:transcription cis-regulatory region binding"/>
    <property type="evidence" value="ECO:0007669"/>
    <property type="project" value="TreeGrafter"/>
</dbReference>
<name>A0A9D2J5X2_9MICO</name>
<dbReference type="EMBL" id="DXBY01000278">
    <property type="protein sequence ID" value="HIZ37327.1"/>
    <property type="molecule type" value="Genomic_DNA"/>
</dbReference>
<reference evidence="4" key="2">
    <citation type="submission" date="2021-04" db="EMBL/GenBank/DDBJ databases">
        <authorList>
            <person name="Gilroy R."/>
        </authorList>
    </citation>
    <scope>NUCLEOTIDE SEQUENCE</scope>
    <source>
        <strain evidence="4">ChiGjej4B4-7305</strain>
    </source>
</reference>
<dbReference type="PANTHER" id="PTHR30055:SF226">
    <property type="entry name" value="HTH-TYPE TRANSCRIPTIONAL REGULATOR PKSA"/>
    <property type="match status" value="1"/>
</dbReference>
<dbReference type="Gene3D" id="1.10.357.10">
    <property type="entry name" value="Tetracycline Repressor, domain 2"/>
    <property type="match status" value="1"/>
</dbReference>
<dbReference type="InterPro" id="IPR009057">
    <property type="entry name" value="Homeodomain-like_sf"/>
</dbReference>
<evidence type="ECO:0000313" key="5">
    <source>
        <dbReference type="Proteomes" id="UP000824037"/>
    </source>
</evidence>
<dbReference type="Proteomes" id="UP000824037">
    <property type="component" value="Unassembled WGS sequence"/>
</dbReference>
<keyword evidence="1 2" id="KW-0238">DNA-binding</keyword>
<dbReference type="PANTHER" id="PTHR30055">
    <property type="entry name" value="HTH-TYPE TRANSCRIPTIONAL REGULATOR RUTR"/>
    <property type="match status" value="1"/>
</dbReference>
<accession>A0A9D2J5X2</accession>
<sequence>MADARRTPRQERSRETVDVVLEAAAQLFERHGYATTTNHIAERAGVSVGSIYQYFPNKGALVTAIASRHLEEAALGLGEVSAALEREGAGLRVVLETLIEAVARMHTDRPVLHRFLFDEAPRTPELISRFRAMERELAQAFAGHLRRLGLGDGEPDFVALLTVQAIEAQVHGALLDAAVPDDPAARIRIIVDLWVRALES</sequence>
<feature type="DNA-binding region" description="H-T-H motif" evidence="2">
    <location>
        <begin position="36"/>
        <end position="55"/>
    </location>
</feature>
<protein>
    <submittedName>
        <fullName evidence="4">TetR/AcrR family transcriptional regulator</fullName>
    </submittedName>
</protein>
<feature type="domain" description="HTH tetR-type" evidence="3">
    <location>
        <begin position="14"/>
        <end position="73"/>
    </location>
</feature>
<dbReference type="SUPFAM" id="SSF46689">
    <property type="entry name" value="Homeodomain-like"/>
    <property type="match status" value="1"/>
</dbReference>
<dbReference type="InterPro" id="IPR023772">
    <property type="entry name" value="DNA-bd_HTH_TetR-type_CS"/>
</dbReference>
<evidence type="ECO:0000259" key="3">
    <source>
        <dbReference type="PROSITE" id="PS50977"/>
    </source>
</evidence>
<dbReference type="Pfam" id="PF17918">
    <property type="entry name" value="TetR_C_15"/>
    <property type="match status" value="1"/>
</dbReference>
<evidence type="ECO:0000256" key="1">
    <source>
        <dbReference type="ARBA" id="ARBA00023125"/>
    </source>
</evidence>
<dbReference type="InterPro" id="IPR050109">
    <property type="entry name" value="HTH-type_TetR-like_transc_reg"/>
</dbReference>
<organism evidence="4 5">
    <name type="scientific">Candidatus Ruania gallistercoris</name>
    <dbReference type="NCBI Taxonomy" id="2838746"/>
    <lineage>
        <taxon>Bacteria</taxon>
        <taxon>Bacillati</taxon>
        <taxon>Actinomycetota</taxon>
        <taxon>Actinomycetes</taxon>
        <taxon>Micrococcales</taxon>
        <taxon>Ruaniaceae</taxon>
        <taxon>Ruania</taxon>
    </lineage>
</organism>
<comment type="caution">
    <text evidence="4">The sequence shown here is derived from an EMBL/GenBank/DDBJ whole genome shotgun (WGS) entry which is preliminary data.</text>
</comment>
<reference evidence="4" key="1">
    <citation type="journal article" date="2021" name="PeerJ">
        <title>Extensive microbial diversity within the chicken gut microbiome revealed by metagenomics and culture.</title>
        <authorList>
            <person name="Gilroy R."/>
            <person name="Ravi A."/>
            <person name="Getino M."/>
            <person name="Pursley I."/>
            <person name="Horton D.L."/>
            <person name="Alikhan N.F."/>
            <person name="Baker D."/>
            <person name="Gharbi K."/>
            <person name="Hall N."/>
            <person name="Watson M."/>
            <person name="Adriaenssens E.M."/>
            <person name="Foster-Nyarko E."/>
            <person name="Jarju S."/>
            <person name="Secka A."/>
            <person name="Antonio M."/>
            <person name="Oren A."/>
            <person name="Chaudhuri R.R."/>
            <person name="La Ragione R."/>
            <person name="Hildebrand F."/>
            <person name="Pallen M.J."/>
        </authorList>
    </citation>
    <scope>NUCLEOTIDE SEQUENCE</scope>
    <source>
        <strain evidence="4">ChiGjej4B4-7305</strain>
    </source>
</reference>
<dbReference type="Pfam" id="PF00440">
    <property type="entry name" value="TetR_N"/>
    <property type="match status" value="1"/>
</dbReference>
<dbReference type="InterPro" id="IPR001647">
    <property type="entry name" value="HTH_TetR"/>
</dbReference>
<evidence type="ECO:0000256" key="2">
    <source>
        <dbReference type="PROSITE-ProRule" id="PRU00335"/>
    </source>
</evidence>
<gene>
    <name evidence="4" type="ORF">H9815_16240</name>
</gene>
<dbReference type="PROSITE" id="PS01081">
    <property type="entry name" value="HTH_TETR_1"/>
    <property type="match status" value="1"/>
</dbReference>
<dbReference type="InterPro" id="IPR041669">
    <property type="entry name" value="TetR_C_15"/>
</dbReference>
<dbReference type="AlphaFoldDB" id="A0A9D2J5X2"/>